<proteinExistence type="predicted"/>
<feature type="domain" description="PIN" evidence="1">
    <location>
        <begin position="6"/>
        <end position="117"/>
    </location>
</feature>
<organism evidence="2">
    <name type="scientific">marine sediment metagenome</name>
    <dbReference type="NCBI Taxonomy" id="412755"/>
    <lineage>
        <taxon>unclassified sequences</taxon>
        <taxon>metagenomes</taxon>
        <taxon>ecological metagenomes</taxon>
    </lineage>
</organism>
<dbReference type="InterPro" id="IPR002716">
    <property type="entry name" value="PIN_dom"/>
</dbReference>
<gene>
    <name evidence="2" type="ORF">S06H3_52709</name>
</gene>
<dbReference type="Pfam" id="PF13470">
    <property type="entry name" value="PIN_3"/>
    <property type="match status" value="1"/>
</dbReference>
<dbReference type="PANTHER" id="PTHR34610:SF3">
    <property type="entry name" value="SSL7007 PROTEIN"/>
    <property type="match status" value="1"/>
</dbReference>
<dbReference type="SUPFAM" id="SSF88723">
    <property type="entry name" value="PIN domain-like"/>
    <property type="match status" value="1"/>
</dbReference>
<evidence type="ECO:0000259" key="1">
    <source>
        <dbReference type="Pfam" id="PF13470"/>
    </source>
</evidence>
<comment type="caution">
    <text evidence="2">The sequence shown here is derived from an EMBL/GenBank/DDBJ whole genome shotgun (WGS) entry which is preliminary data.</text>
</comment>
<name>X1Q9A8_9ZZZZ</name>
<protein>
    <recommendedName>
        <fullName evidence="1">PIN domain-containing protein</fullName>
    </recommendedName>
</protein>
<evidence type="ECO:0000313" key="2">
    <source>
        <dbReference type="EMBL" id="GAI51386.1"/>
    </source>
</evidence>
<dbReference type="PANTHER" id="PTHR34610">
    <property type="entry name" value="SSL7007 PROTEIN"/>
    <property type="match status" value="1"/>
</dbReference>
<reference evidence="2" key="1">
    <citation type="journal article" date="2014" name="Front. Microbiol.">
        <title>High frequency of phylogenetically diverse reductive dehalogenase-homologous genes in deep subseafloor sedimentary metagenomes.</title>
        <authorList>
            <person name="Kawai M."/>
            <person name="Futagami T."/>
            <person name="Toyoda A."/>
            <person name="Takaki Y."/>
            <person name="Nishi S."/>
            <person name="Hori S."/>
            <person name="Arai W."/>
            <person name="Tsubouchi T."/>
            <person name="Morono Y."/>
            <person name="Uchiyama I."/>
            <person name="Ito T."/>
            <person name="Fujiyama A."/>
            <person name="Inagaki F."/>
            <person name="Takami H."/>
        </authorList>
    </citation>
    <scope>NUCLEOTIDE SEQUENCE</scope>
    <source>
        <strain evidence="2">Expedition CK06-06</strain>
    </source>
</reference>
<accession>X1Q9A8</accession>
<dbReference type="AlphaFoldDB" id="X1Q9A8"/>
<dbReference type="EMBL" id="BARV01033545">
    <property type="protein sequence ID" value="GAI51386.1"/>
    <property type="molecule type" value="Genomic_DNA"/>
</dbReference>
<dbReference type="InterPro" id="IPR002850">
    <property type="entry name" value="PIN_toxin-like"/>
</dbReference>
<dbReference type="InterPro" id="IPR029060">
    <property type="entry name" value="PIN-like_dom_sf"/>
</dbReference>
<sequence>MAGKKKVFLDASIFVAAAGSASGGSSLILEVCRGLLFSAVTTRRILLEAQRNIRKKLSSEAILRFYKEIAKLNPEIIGPPAKESLSQYDDIISLKDRHVLSSALESKATFLITLDRKHFQAEAIRQANLSIIIMTPKEFLELLKKYKDFKR</sequence>